<feature type="non-terminal residue" evidence="1">
    <location>
        <position position="130"/>
    </location>
</feature>
<evidence type="ECO:0000313" key="2">
    <source>
        <dbReference type="Proteomes" id="UP001145114"/>
    </source>
</evidence>
<comment type="caution">
    <text evidence="1">The sequence shown here is derived from an EMBL/GenBank/DDBJ whole genome shotgun (WGS) entry which is preliminary data.</text>
</comment>
<dbReference type="Proteomes" id="UP001145114">
    <property type="component" value="Unassembled WGS sequence"/>
</dbReference>
<name>A0ACC1HIM3_9FUNG</name>
<reference evidence="1" key="1">
    <citation type="submission" date="2022-06" db="EMBL/GenBank/DDBJ databases">
        <title>Phylogenomic reconstructions and comparative analyses of Kickxellomycotina fungi.</title>
        <authorList>
            <person name="Reynolds N.K."/>
            <person name="Stajich J.E."/>
            <person name="Barry K."/>
            <person name="Grigoriev I.V."/>
            <person name="Crous P."/>
            <person name="Smith M.E."/>
        </authorList>
    </citation>
    <scope>NUCLEOTIDE SEQUENCE</scope>
    <source>
        <strain evidence="1">RSA 2271</strain>
    </source>
</reference>
<dbReference type="EMBL" id="JAMZIH010004208">
    <property type="protein sequence ID" value="KAJ1676379.1"/>
    <property type="molecule type" value="Genomic_DNA"/>
</dbReference>
<keyword evidence="2" id="KW-1185">Reference proteome</keyword>
<sequence>MVLCESRKGNYRKAWVYTSMSFRLAMQLGYHRIDGDHGDVMTTTDAASACMYETKRRTFWMSYLLDRYTCIVNGHPMGIDDVDIRLRLPVSEEDWSKVYSPSSRPEVFRVLYNGSGGGGSSSRNGYSSEN</sequence>
<gene>
    <name evidence="1" type="ORF">EV182_008306</name>
</gene>
<evidence type="ECO:0000313" key="1">
    <source>
        <dbReference type="EMBL" id="KAJ1676379.1"/>
    </source>
</evidence>
<proteinExistence type="predicted"/>
<organism evidence="1 2">
    <name type="scientific">Spiromyces aspiralis</name>
    <dbReference type="NCBI Taxonomy" id="68401"/>
    <lineage>
        <taxon>Eukaryota</taxon>
        <taxon>Fungi</taxon>
        <taxon>Fungi incertae sedis</taxon>
        <taxon>Zoopagomycota</taxon>
        <taxon>Kickxellomycotina</taxon>
        <taxon>Kickxellomycetes</taxon>
        <taxon>Kickxellales</taxon>
        <taxon>Kickxellaceae</taxon>
        <taxon>Spiromyces</taxon>
    </lineage>
</organism>
<protein>
    <submittedName>
        <fullName evidence="1">Uncharacterized protein</fullName>
    </submittedName>
</protein>
<accession>A0ACC1HIM3</accession>